<dbReference type="InterPro" id="IPR001647">
    <property type="entry name" value="HTH_TetR"/>
</dbReference>
<dbReference type="Gene3D" id="1.10.10.60">
    <property type="entry name" value="Homeodomain-like"/>
    <property type="match status" value="1"/>
</dbReference>
<organism evidence="6 7">
    <name type="scientific">Humibacter ginsenosidimutans</name>
    <dbReference type="NCBI Taxonomy" id="2599293"/>
    <lineage>
        <taxon>Bacteria</taxon>
        <taxon>Bacillati</taxon>
        <taxon>Actinomycetota</taxon>
        <taxon>Actinomycetes</taxon>
        <taxon>Micrococcales</taxon>
        <taxon>Microbacteriaceae</taxon>
        <taxon>Humibacter</taxon>
    </lineage>
</organism>
<dbReference type="SUPFAM" id="SSF46689">
    <property type="entry name" value="Homeodomain-like"/>
    <property type="match status" value="1"/>
</dbReference>
<evidence type="ECO:0000259" key="5">
    <source>
        <dbReference type="PROSITE" id="PS50977"/>
    </source>
</evidence>
<dbReference type="GO" id="GO:0003700">
    <property type="term" value="F:DNA-binding transcription factor activity"/>
    <property type="evidence" value="ECO:0007669"/>
    <property type="project" value="TreeGrafter"/>
</dbReference>
<protein>
    <submittedName>
        <fullName evidence="6">TetR/AcrR family transcriptional regulator</fullName>
    </submittedName>
</protein>
<dbReference type="Gene3D" id="1.10.357.10">
    <property type="entry name" value="Tetracycline Repressor, domain 2"/>
    <property type="match status" value="1"/>
</dbReference>
<dbReference type="Proteomes" id="UP000320216">
    <property type="component" value="Chromosome"/>
</dbReference>
<dbReference type="InterPro" id="IPR009057">
    <property type="entry name" value="Homeodomain-like_sf"/>
</dbReference>
<dbReference type="KEGG" id="huw:FPZ11_12655"/>
<evidence type="ECO:0000256" key="4">
    <source>
        <dbReference type="PROSITE-ProRule" id="PRU00335"/>
    </source>
</evidence>
<dbReference type="Pfam" id="PF00440">
    <property type="entry name" value="TetR_N"/>
    <property type="match status" value="1"/>
</dbReference>
<dbReference type="GO" id="GO:0000976">
    <property type="term" value="F:transcription cis-regulatory region binding"/>
    <property type="evidence" value="ECO:0007669"/>
    <property type="project" value="TreeGrafter"/>
</dbReference>
<evidence type="ECO:0000313" key="6">
    <source>
        <dbReference type="EMBL" id="QDZ15497.1"/>
    </source>
</evidence>
<dbReference type="InterPro" id="IPR050109">
    <property type="entry name" value="HTH-type_TetR-like_transc_reg"/>
</dbReference>
<evidence type="ECO:0000313" key="7">
    <source>
        <dbReference type="Proteomes" id="UP000320216"/>
    </source>
</evidence>
<dbReference type="AlphaFoldDB" id="A0A5B8M4H7"/>
<dbReference type="OrthoDB" id="9796019at2"/>
<evidence type="ECO:0000256" key="3">
    <source>
        <dbReference type="ARBA" id="ARBA00023163"/>
    </source>
</evidence>
<reference evidence="6 7" key="1">
    <citation type="submission" date="2019-07" db="EMBL/GenBank/DDBJ databases">
        <title>Full genome sequence of Humibacter sp. WJ7-1.</title>
        <authorList>
            <person name="Im W.-T."/>
        </authorList>
    </citation>
    <scope>NUCLEOTIDE SEQUENCE [LARGE SCALE GENOMIC DNA]</scope>
    <source>
        <strain evidence="6 7">WJ7-1</strain>
    </source>
</reference>
<keyword evidence="2 4" id="KW-0238">DNA-binding</keyword>
<sequence length="192" mass="20380">MPEVTGSSRPGGRTARTRESVLAAVRQLLAEQNAEVTVPAVAARSGVHATTIYRRWGTLESLLLDVAVADTQASSPVPATGDLRADLTSYVARLLTSLRGPGALGMLRAMLAAVRTADSAMEIVDFVQPRVDDFQAMLDAAEVTAIDGYRLIEIVLAPAYLRAQLGIPLDPATDGERLVDTALAVVERDQAE</sequence>
<keyword evidence="7" id="KW-1185">Reference proteome</keyword>
<gene>
    <name evidence="6" type="ORF">FPZ11_12655</name>
</gene>
<dbReference type="PANTHER" id="PTHR30055">
    <property type="entry name" value="HTH-TYPE TRANSCRIPTIONAL REGULATOR RUTR"/>
    <property type="match status" value="1"/>
</dbReference>
<accession>A0A5B8M4H7</accession>
<dbReference type="EMBL" id="CP042305">
    <property type="protein sequence ID" value="QDZ15497.1"/>
    <property type="molecule type" value="Genomic_DNA"/>
</dbReference>
<evidence type="ECO:0000256" key="2">
    <source>
        <dbReference type="ARBA" id="ARBA00023125"/>
    </source>
</evidence>
<dbReference type="PANTHER" id="PTHR30055:SF148">
    <property type="entry name" value="TETR-FAMILY TRANSCRIPTIONAL REGULATOR"/>
    <property type="match status" value="1"/>
</dbReference>
<dbReference type="RefSeq" id="WP_146321436.1">
    <property type="nucleotide sequence ID" value="NZ_CP042305.1"/>
</dbReference>
<dbReference type="Pfam" id="PF16859">
    <property type="entry name" value="TetR_C_11"/>
    <property type="match status" value="1"/>
</dbReference>
<evidence type="ECO:0000256" key="1">
    <source>
        <dbReference type="ARBA" id="ARBA00023015"/>
    </source>
</evidence>
<feature type="DNA-binding region" description="H-T-H motif" evidence="4">
    <location>
        <begin position="37"/>
        <end position="56"/>
    </location>
</feature>
<dbReference type="PROSITE" id="PS50977">
    <property type="entry name" value="HTH_TETR_2"/>
    <property type="match status" value="1"/>
</dbReference>
<keyword evidence="3" id="KW-0804">Transcription</keyword>
<feature type="domain" description="HTH tetR-type" evidence="5">
    <location>
        <begin position="15"/>
        <end position="74"/>
    </location>
</feature>
<keyword evidence="1" id="KW-0805">Transcription regulation</keyword>
<proteinExistence type="predicted"/>
<dbReference type="InterPro" id="IPR036271">
    <property type="entry name" value="Tet_transcr_reg_TetR-rel_C_sf"/>
</dbReference>
<dbReference type="InterPro" id="IPR011075">
    <property type="entry name" value="TetR_C"/>
</dbReference>
<dbReference type="SUPFAM" id="SSF48498">
    <property type="entry name" value="Tetracyclin repressor-like, C-terminal domain"/>
    <property type="match status" value="1"/>
</dbReference>
<name>A0A5B8M4H7_9MICO</name>